<evidence type="ECO:0000313" key="3">
    <source>
        <dbReference type="Proteomes" id="UP001369736"/>
    </source>
</evidence>
<name>A0ABU8M0V8_9PSEU</name>
<evidence type="ECO:0000313" key="2">
    <source>
        <dbReference type="EMBL" id="MEJ2860994.1"/>
    </source>
</evidence>
<accession>A0ABU8M0V8</accession>
<comment type="caution">
    <text evidence="2">The sequence shown here is derived from an EMBL/GenBank/DDBJ whole genome shotgun (WGS) entry which is preliminary data.</text>
</comment>
<evidence type="ECO:0000256" key="1">
    <source>
        <dbReference type="SAM" id="MobiDB-lite"/>
    </source>
</evidence>
<dbReference type="EMBL" id="JBBEGM010000002">
    <property type="protein sequence ID" value="MEJ2860994.1"/>
    <property type="molecule type" value="Genomic_DNA"/>
</dbReference>
<gene>
    <name evidence="2" type="ORF">WCD58_07495</name>
</gene>
<keyword evidence="3" id="KW-1185">Reference proteome</keyword>
<sequence length="92" mass="10218">MTAHALADFPTEGFEYFRQAFADADAARECRSARVFRGDDDRVLVLLAFDDADARARCRAEIEKDTASGGDMAPPVITELHEDEDLVTRARV</sequence>
<evidence type="ECO:0008006" key="4">
    <source>
        <dbReference type="Google" id="ProtNLM"/>
    </source>
</evidence>
<feature type="region of interest" description="Disordered" evidence="1">
    <location>
        <begin position="64"/>
        <end position="92"/>
    </location>
</feature>
<protein>
    <recommendedName>
        <fullName evidence="4">ABM domain-containing protein</fullName>
    </recommendedName>
</protein>
<dbReference type="RefSeq" id="WP_337701188.1">
    <property type="nucleotide sequence ID" value="NZ_JBBEGM010000002.1"/>
</dbReference>
<dbReference type="Proteomes" id="UP001369736">
    <property type="component" value="Unassembled WGS sequence"/>
</dbReference>
<proteinExistence type="predicted"/>
<organism evidence="2 3">
    <name type="scientific">Actinomycetospora flava</name>
    <dbReference type="NCBI Taxonomy" id="3129232"/>
    <lineage>
        <taxon>Bacteria</taxon>
        <taxon>Bacillati</taxon>
        <taxon>Actinomycetota</taxon>
        <taxon>Actinomycetes</taxon>
        <taxon>Pseudonocardiales</taxon>
        <taxon>Pseudonocardiaceae</taxon>
        <taxon>Actinomycetospora</taxon>
    </lineage>
</organism>
<reference evidence="2 3" key="1">
    <citation type="submission" date="2024-03" db="EMBL/GenBank/DDBJ databases">
        <title>Actinomycetospora sp. OC33-EN07, a novel actinomycete isolated from wild orchid (Aerides multiflora).</title>
        <authorList>
            <person name="Suriyachadkun C."/>
        </authorList>
    </citation>
    <scope>NUCLEOTIDE SEQUENCE [LARGE SCALE GENOMIC DNA]</scope>
    <source>
        <strain evidence="2 3">OC33-EN07</strain>
    </source>
</reference>